<protein>
    <submittedName>
        <fullName evidence="2">Uncharacterized protein</fullName>
    </submittedName>
</protein>
<dbReference type="SUPFAM" id="SSF56349">
    <property type="entry name" value="DNA breaking-rejoining enzymes"/>
    <property type="match status" value="1"/>
</dbReference>
<evidence type="ECO:0000313" key="2">
    <source>
        <dbReference type="EMBL" id="CAE7735243.1"/>
    </source>
</evidence>
<dbReference type="Gene3D" id="1.10.443.10">
    <property type="entry name" value="Intergrase catalytic core"/>
    <property type="match status" value="1"/>
</dbReference>
<name>A0A812XH04_9DINO</name>
<sequence>MHNAWKVNSKLQPSDNGVLEHESICKALELAIEYDQLNIGELAAMELLCRRLQMIQYRWKDRVLGSYSSGTVDDESHFFLGVDPTRGNLCICPALNTWLGEELHKEAQANKEQRKAREERLIGSKLHGAPLPLCFILKNVGQRDLLPLRLPTVENGIQGVQTLNHLYGQDEVRSFAPVGPQASSLDGMAHKYRRVGPPPQSRPEEALQALLGSMSVYSLDNIECNVASFDEALVSWPEPGSRPVRIADHLASDSGNLLSLAGASELLAEADALSGKFEHTVGVFFVRKKSGKLRLILDTRKVAEGDVLYTAAGDVADAFHRMELPSCGPEDFVTPEYCTLPMGRTDRIEDRTWTGQVRAGRTIHAQYVDNFFVSGIDSGVVQQSFDRMKCILEDWGFSIHEVTEAQPVVHGLGLVIDGESRSVSLTPARIWKLRLAALALSRRRVPPPAKVIEKVVGHFTFAMMVRRECLSVFSAVYKYIRFKGHSDPSCRPQQAHGLLWRAAQQELVQASSILPLMCTSLDLPWSPVVTATDASEIGYGVCQRHLGCDQVAQVGRSCERWRYAVEGAIKARSNALGTGDDHADDQAQYECARIRDSEFKEVGASVLVVLCSLGLGTFSALKGMLGGIIYCWLITLPWHFLSCTKGGFPLSAIVLIVPLENPGSKDPLRRARMVPATSCKRPRVTAPSAAATEQTLLGAPSLLELNKVRRLATQERYHTTVETFLFWCRGHFSMTQSFDYLLTAYLNELYAQGEDVSAAEYAFAAFRYRFPDYGKHGSKMLPRAIQALEGYRNLAPPQMRLPTPRVAFTAILGCLLVRCKPDMALGLLLQWDLLLRPGELTSLRPHQVVPPAPLAALPKWGVVLAPSESGSRDPSKTNVFDESILLSDRVQFLLPALAALVERHRRQQALFGFTCAQLNAEFKSAAAALKLDELGATLYGNRHGGASELRLRGTPLKEIKARGRWVADSSVKRYEKATVAQLQVHKVLPTIQLYGNFVEHQLLKCSALLKDAVATQNPAAVNLLRQLFLPLPSV</sequence>
<dbReference type="GO" id="GO:0003677">
    <property type="term" value="F:DNA binding"/>
    <property type="evidence" value="ECO:0007669"/>
    <property type="project" value="InterPro"/>
</dbReference>
<dbReference type="OrthoDB" id="425707at2759"/>
<comment type="caution">
    <text evidence="2">The sequence shown here is derived from an EMBL/GenBank/DDBJ whole genome shotgun (WGS) entry which is preliminary data.</text>
</comment>
<dbReference type="GO" id="GO:0006310">
    <property type="term" value="P:DNA recombination"/>
    <property type="evidence" value="ECO:0007669"/>
    <property type="project" value="UniProtKB-KW"/>
</dbReference>
<gene>
    <name evidence="2" type="ORF">SNEC2469_LOCUS21254</name>
</gene>
<dbReference type="GO" id="GO:0015074">
    <property type="term" value="P:DNA integration"/>
    <property type="evidence" value="ECO:0007669"/>
    <property type="project" value="InterPro"/>
</dbReference>
<organism evidence="2 3">
    <name type="scientific">Symbiodinium necroappetens</name>
    <dbReference type="NCBI Taxonomy" id="1628268"/>
    <lineage>
        <taxon>Eukaryota</taxon>
        <taxon>Sar</taxon>
        <taxon>Alveolata</taxon>
        <taxon>Dinophyceae</taxon>
        <taxon>Suessiales</taxon>
        <taxon>Symbiodiniaceae</taxon>
        <taxon>Symbiodinium</taxon>
    </lineage>
</organism>
<keyword evidence="1" id="KW-0233">DNA recombination</keyword>
<keyword evidence="3" id="KW-1185">Reference proteome</keyword>
<dbReference type="Proteomes" id="UP000601435">
    <property type="component" value="Unassembled WGS sequence"/>
</dbReference>
<dbReference type="InterPro" id="IPR013762">
    <property type="entry name" value="Integrase-like_cat_sf"/>
</dbReference>
<dbReference type="AlphaFoldDB" id="A0A812XH04"/>
<reference evidence="2" key="1">
    <citation type="submission" date="2021-02" db="EMBL/GenBank/DDBJ databases">
        <authorList>
            <person name="Dougan E. K."/>
            <person name="Rhodes N."/>
            <person name="Thang M."/>
            <person name="Chan C."/>
        </authorList>
    </citation>
    <scope>NUCLEOTIDE SEQUENCE</scope>
</reference>
<accession>A0A812XH04</accession>
<dbReference type="EMBL" id="CAJNJA010037571">
    <property type="protein sequence ID" value="CAE7735243.1"/>
    <property type="molecule type" value="Genomic_DNA"/>
</dbReference>
<proteinExistence type="predicted"/>
<evidence type="ECO:0000313" key="3">
    <source>
        <dbReference type="Proteomes" id="UP000601435"/>
    </source>
</evidence>
<evidence type="ECO:0000256" key="1">
    <source>
        <dbReference type="ARBA" id="ARBA00023172"/>
    </source>
</evidence>
<dbReference type="InterPro" id="IPR011010">
    <property type="entry name" value="DNA_brk_join_enz"/>
</dbReference>